<dbReference type="Gene3D" id="2.10.25.10">
    <property type="entry name" value="Laminin"/>
    <property type="match status" value="1"/>
</dbReference>
<dbReference type="RefSeq" id="XP_030767694.1">
    <property type="nucleotide sequence ID" value="XM_030911834.1"/>
</dbReference>
<evidence type="ECO:0000313" key="2">
    <source>
        <dbReference type="Proteomes" id="UP000504635"/>
    </source>
</evidence>
<gene>
    <name evidence="3" type="primary">LOC115891387</name>
</gene>
<sequence>MRHFIMCVGVVIFFTFISLGFSQQQECADPNAEVRFDHPRCVVTCKQRNLLKNPSFCFQPDIGRYMVQRCFCKQNYYLNEATNRCVDAVQCPCNATNGEVSRYHNECGNNCVTFHTDCKPLLVGGCWCDNISCRTPQGACVLKEMYYSTV</sequence>
<name>A0A6J2YWS0_SITOR</name>
<feature type="signal peptide" evidence="1">
    <location>
        <begin position="1"/>
        <end position="22"/>
    </location>
</feature>
<keyword evidence="2" id="KW-1185">Reference proteome</keyword>
<organism evidence="2 3">
    <name type="scientific">Sitophilus oryzae</name>
    <name type="common">Rice weevil</name>
    <name type="synonym">Curculio oryzae</name>
    <dbReference type="NCBI Taxonomy" id="7048"/>
    <lineage>
        <taxon>Eukaryota</taxon>
        <taxon>Metazoa</taxon>
        <taxon>Ecdysozoa</taxon>
        <taxon>Arthropoda</taxon>
        <taxon>Hexapoda</taxon>
        <taxon>Insecta</taxon>
        <taxon>Pterygota</taxon>
        <taxon>Neoptera</taxon>
        <taxon>Endopterygota</taxon>
        <taxon>Coleoptera</taxon>
        <taxon>Polyphaga</taxon>
        <taxon>Cucujiformia</taxon>
        <taxon>Curculionidae</taxon>
        <taxon>Dryophthorinae</taxon>
        <taxon>Sitophilus</taxon>
    </lineage>
</organism>
<dbReference type="InParanoid" id="A0A6J2YWS0"/>
<dbReference type="Proteomes" id="UP000504635">
    <property type="component" value="Unplaced"/>
</dbReference>
<dbReference type="GeneID" id="115891387"/>
<dbReference type="OrthoDB" id="6781148at2759"/>
<proteinExistence type="predicted"/>
<evidence type="ECO:0000256" key="1">
    <source>
        <dbReference type="SAM" id="SignalP"/>
    </source>
</evidence>
<accession>A0A6J2YWS0</accession>
<feature type="chain" id="PRO_5026674870" evidence="1">
    <location>
        <begin position="23"/>
        <end position="150"/>
    </location>
</feature>
<evidence type="ECO:0000313" key="3">
    <source>
        <dbReference type="RefSeq" id="XP_030767694.1"/>
    </source>
</evidence>
<dbReference type="KEGG" id="soy:115891387"/>
<protein>
    <submittedName>
        <fullName evidence="3">Uncharacterized protein LOC115891387</fullName>
    </submittedName>
</protein>
<dbReference type="AlphaFoldDB" id="A0A6J2YWS0"/>
<keyword evidence="1" id="KW-0732">Signal</keyword>
<reference evidence="3" key="1">
    <citation type="submission" date="2025-08" db="UniProtKB">
        <authorList>
            <consortium name="RefSeq"/>
        </authorList>
    </citation>
    <scope>IDENTIFICATION</scope>
    <source>
        <tissue evidence="3">Gonads</tissue>
    </source>
</reference>